<reference evidence="1 2" key="1">
    <citation type="journal article" date="2019" name="Commun. Biol.">
        <title>The bagworm genome reveals a unique fibroin gene that provides high tensile strength.</title>
        <authorList>
            <person name="Kono N."/>
            <person name="Nakamura H."/>
            <person name="Ohtoshi R."/>
            <person name="Tomita M."/>
            <person name="Numata K."/>
            <person name="Arakawa K."/>
        </authorList>
    </citation>
    <scope>NUCLEOTIDE SEQUENCE [LARGE SCALE GENOMIC DNA]</scope>
</reference>
<evidence type="ECO:0000313" key="2">
    <source>
        <dbReference type="Proteomes" id="UP000299102"/>
    </source>
</evidence>
<gene>
    <name evidence="1" type="ORF">EVAR_35596_1</name>
</gene>
<dbReference type="Proteomes" id="UP000299102">
    <property type="component" value="Unassembled WGS sequence"/>
</dbReference>
<sequence>MSDRLFIICERPGRGRIRSVRRDGTVPRTIRRDDATEETARRARRARPARRSCRVFVLKAGIKSESVAHLNYDAIILNADIEMRPSEIIHEFRPPFTRPSEICFFVTVPAISSLDEDEPVQLTVAAFRFRQQLNRTYDGDALSIGAFRLR</sequence>
<evidence type="ECO:0000313" key="1">
    <source>
        <dbReference type="EMBL" id="GBP48976.1"/>
    </source>
</evidence>
<name>A0A4C1WC53_EUMVA</name>
<accession>A0A4C1WC53</accession>
<dbReference type="AlphaFoldDB" id="A0A4C1WC53"/>
<comment type="caution">
    <text evidence="1">The sequence shown here is derived from an EMBL/GenBank/DDBJ whole genome shotgun (WGS) entry which is preliminary data.</text>
</comment>
<organism evidence="1 2">
    <name type="scientific">Eumeta variegata</name>
    <name type="common">Bagworm moth</name>
    <name type="synonym">Eumeta japonica</name>
    <dbReference type="NCBI Taxonomy" id="151549"/>
    <lineage>
        <taxon>Eukaryota</taxon>
        <taxon>Metazoa</taxon>
        <taxon>Ecdysozoa</taxon>
        <taxon>Arthropoda</taxon>
        <taxon>Hexapoda</taxon>
        <taxon>Insecta</taxon>
        <taxon>Pterygota</taxon>
        <taxon>Neoptera</taxon>
        <taxon>Endopterygota</taxon>
        <taxon>Lepidoptera</taxon>
        <taxon>Glossata</taxon>
        <taxon>Ditrysia</taxon>
        <taxon>Tineoidea</taxon>
        <taxon>Psychidae</taxon>
        <taxon>Oiketicinae</taxon>
        <taxon>Eumeta</taxon>
    </lineage>
</organism>
<protein>
    <submittedName>
        <fullName evidence="1">Uncharacterized protein</fullName>
    </submittedName>
</protein>
<keyword evidence="2" id="KW-1185">Reference proteome</keyword>
<proteinExistence type="predicted"/>
<dbReference type="EMBL" id="BGZK01000535">
    <property type="protein sequence ID" value="GBP48976.1"/>
    <property type="molecule type" value="Genomic_DNA"/>
</dbReference>